<sequence length="70" mass="7294">MTESPSLLWVKSTYSNNGGSCVEWAPAHAATNSTVPVRDSKSPGEPVLDIPADAFTAFVTGVKDGTLGTR</sequence>
<organism evidence="2 3">
    <name type="scientific">Streptomyces uncialis</name>
    <dbReference type="NCBI Taxonomy" id="1048205"/>
    <lineage>
        <taxon>Bacteria</taxon>
        <taxon>Bacillati</taxon>
        <taxon>Actinomycetota</taxon>
        <taxon>Actinomycetes</taxon>
        <taxon>Kitasatosporales</taxon>
        <taxon>Streptomycetaceae</taxon>
        <taxon>Streptomyces</taxon>
    </lineage>
</organism>
<proteinExistence type="predicted"/>
<evidence type="ECO:0000313" key="3">
    <source>
        <dbReference type="Proteomes" id="UP000186455"/>
    </source>
</evidence>
<accession>A0A1Q4VF95</accession>
<name>A0A1Q4VF95_9ACTN</name>
<dbReference type="InterPro" id="IPR007278">
    <property type="entry name" value="DUF397"/>
</dbReference>
<reference evidence="2 3" key="1">
    <citation type="submission" date="2015-06" db="EMBL/GenBank/DDBJ databases">
        <title>Cloning and characterization of the uncialamcin biosynthetic gene cluster.</title>
        <authorList>
            <person name="Yan X."/>
            <person name="Huang T."/>
            <person name="Ge H."/>
            <person name="Shen B."/>
        </authorList>
    </citation>
    <scope>NUCLEOTIDE SEQUENCE [LARGE SCALE GENOMIC DNA]</scope>
    <source>
        <strain evidence="2 3">DCA2648</strain>
    </source>
</reference>
<dbReference type="RefSeq" id="WP_073784938.1">
    <property type="nucleotide sequence ID" value="NZ_LFBV01000001.1"/>
</dbReference>
<feature type="domain" description="DUF397" evidence="1">
    <location>
        <begin position="9"/>
        <end position="63"/>
    </location>
</feature>
<gene>
    <name evidence="2" type="ORF">AB852_07960</name>
</gene>
<comment type="caution">
    <text evidence="2">The sequence shown here is derived from an EMBL/GenBank/DDBJ whole genome shotgun (WGS) entry which is preliminary data.</text>
</comment>
<dbReference type="Proteomes" id="UP000186455">
    <property type="component" value="Unassembled WGS sequence"/>
</dbReference>
<keyword evidence="3" id="KW-1185">Reference proteome</keyword>
<protein>
    <recommendedName>
        <fullName evidence="1">DUF397 domain-containing protein</fullName>
    </recommendedName>
</protein>
<evidence type="ECO:0000259" key="1">
    <source>
        <dbReference type="Pfam" id="PF04149"/>
    </source>
</evidence>
<dbReference type="Pfam" id="PF04149">
    <property type="entry name" value="DUF397"/>
    <property type="match status" value="1"/>
</dbReference>
<dbReference type="EMBL" id="LFBV01000001">
    <property type="protein sequence ID" value="OKH96489.1"/>
    <property type="molecule type" value="Genomic_DNA"/>
</dbReference>
<evidence type="ECO:0000313" key="2">
    <source>
        <dbReference type="EMBL" id="OKH96489.1"/>
    </source>
</evidence>
<dbReference type="AlphaFoldDB" id="A0A1Q4VF95"/>